<dbReference type="GeneID" id="36521299"/>
<dbReference type="RefSeq" id="XP_024668453.1">
    <property type="nucleotide sequence ID" value="XM_024814139.1"/>
</dbReference>
<evidence type="ECO:0000313" key="1">
    <source>
        <dbReference type="EMBL" id="PLB34441.1"/>
    </source>
</evidence>
<dbReference type="OrthoDB" id="4410922at2759"/>
<evidence type="ECO:0000313" key="2">
    <source>
        <dbReference type="Proteomes" id="UP000234585"/>
    </source>
</evidence>
<reference evidence="1 2" key="1">
    <citation type="submission" date="2017-12" db="EMBL/GenBank/DDBJ databases">
        <authorList>
            <consortium name="DOE Joint Genome Institute"/>
            <person name="Haridas S."/>
            <person name="Kjaerbolling I."/>
            <person name="Vesth T.C."/>
            <person name="Frisvad J.C."/>
            <person name="Nybo J.L."/>
            <person name="Theobald S."/>
            <person name="Kuo A."/>
            <person name="Bowyer P."/>
            <person name="Matsuda Y."/>
            <person name="Mondo S."/>
            <person name="Lyhne E.K."/>
            <person name="Kogle M.E."/>
            <person name="Clum A."/>
            <person name="Lipzen A."/>
            <person name="Salamov A."/>
            <person name="Ngan C.Y."/>
            <person name="Daum C."/>
            <person name="Chiniquy J."/>
            <person name="Barry K."/>
            <person name="LaButti K."/>
            <person name="Simmons B.A."/>
            <person name="Magnuson J.K."/>
            <person name="Mortensen U.H."/>
            <person name="Larsen T.O."/>
            <person name="Grigoriev I.V."/>
            <person name="Baker S.E."/>
            <person name="Andersen M.R."/>
            <person name="Nordberg H.P."/>
            <person name="Cantor M.N."/>
            <person name="Hua S.X."/>
        </authorList>
    </citation>
    <scope>NUCLEOTIDE SEQUENCE [LARGE SCALE GENOMIC DNA]</scope>
    <source>
        <strain evidence="1 2">CBS 102.13</strain>
    </source>
</reference>
<protein>
    <submittedName>
        <fullName evidence="1">Uncharacterized protein</fullName>
    </submittedName>
</protein>
<dbReference type="EMBL" id="KZ559179">
    <property type="protein sequence ID" value="PLB34441.1"/>
    <property type="molecule type" value="Genomic_DNA"/>
</dbReference>
<dbReference type="Proteomes" id="UP000234585">
    <property type="component" value="Unassembled WGS sequence"/>
</dbReference>
<name>A0A2I2F1D9_ASPCN</name>
<keyword evidence="2" id="KW-1185">Reference proteome</keyword>
<sequence>MPYYINSDTVYDLDPLYLPRHAGCFRIYMFVPVPGEYATKISLLQAMLEVVEAGKGIPVLGFEPRYEGGV</sequence>
<accession>A0A2I2F1D9</accession>
<proteinExistence type="predicted"/>
<gene>
    <name evidence="1" type="ORF">BDW47DRAFT_112286</name>
</gene>
<dbReference type="AlphaFoldDB" id="A0A2I2F1D9"/>
<organism evidence="1 2">
    <name type="scientific">Aspergillus candidus</name>
    <dbReference type="NCBI Taxonomy" id="41067"/>
    <lineage>
        <taxon>Eukaryota</taxon>
        <taxon>Fungi</taxon>
        <taxon>Dikarya</taxon>
        <taxon>Ascomycota</taxon>
        <taxon>Pezizomycotina</taxon>
        <taxon>Eurotiomycetes</taxon>
        <taxon>Eurotiomycetidae</taxon>
        <taxon>Eurotiales</taxon>
        <taxon>Aspergillaceae</taxon>
        <taxon>Aspergillus</taxon>
        <taxon>Aspergillus subgen. Circumdati</taxon>
    </lineage>
</organism>